<dbReference type="PANTHER" id="PTHR11904:SF9">
    <property type="entry name" value="PURINE NUCLEOSIDE PHOSPHORYLASE-RELATED"/>
    <property type="match status" value="1"/>
</dbReference>
<dbReference type="GO" id="GO:0009116">
    <property type="term" value="P:nucleoside metabolic process"/>
    <property type="evidence" value="ECO:0007669"/>
    <property type="project" value="InterPro"/>
</dbReference>
<evidence type="ECO:0000256" key="1">
    <source>
        <dbReference type="ARBA" id="ARBA00005058"/>
    </source>
</evidence>
<dbReference type="UniPathway" id="UPA00606"/>
<dbReference type="NCBIfam" id="NF006054">
    <property type="entry name" value="PRK08202.1"/>
    <property type="match status" value="1"/>
</dbReference>
<keyword evidence="4" id="KW-0597">Phosphoprotein</keyword>
<evidence type="ECO:0000256" key="4">
    <source>
        <dbReference type="ARBA" id="ARBA00022553"/>
    </source>
</evidence>
<dbReference type="Proteomes" id="UP000524404">
    <property type="component" value="Unassembled WGS sequence"/>
</dbReference>
<evidence type="ECO:0000256" key="6">
    <source>
        <dbReference type="ARBA" id="ARBA00022679"/>
    </source>
</evidence>
<keyword evidence="6 7" id="KW-0808">Transferase</keyword>
<dbReference type="PANTHER" id="PTHR11904">
    <property type="entry name" value="METHYLTHIOADENOSINE/PURINE NUCLEOSIDE PHOSPHORYLASE"/>
    <property type="match status" value="1"/>
</dbReference>
<dbReference type="PROSITE" id="PS01240">
    <property type="entry name" value="PNP_MTAP_2"/>
    <property type="match status" value="1"/>
</dbReference>
<dbReference type="InterPro" id="IPR018099">
    <property type="entry name" value="Purine_phosphorylase-2_CS"/>
</dbReference>
<dbReference type="EC" id="2.4.2.1" evidence="7"/>
<comment type="pathway">
    <text evidence="1 7">Purine metabolism; purine nucleoside salvage.</text>
</comment>
<comment type="function">
    <text evidence="7">The purine nucleoside phosphorylases catalyze the phosphorolytic breakdown of the N-glycosidic bond in the beta-(deoxy)ribonucleoside molecules, with the formation of the corresponding free purine bases and pentose-1-phosphate.</text>
</comment>
<comment type="similarity">
    <text evidence="2 7">Belongs to the PNP/MTAP phosphorylase family.</text>
</comment>
<dbReference type="EMBL" id="JACHKT010000024">
    <property type="protein sequence ID" value="MBB6004485.1"/>
    <property type="molecule type" value="Genomic_DNA"/>
</dbReference>
<evidence type="ECO:0000256" key="5">
    <source>
        <dbReference type="ARBA" id="ARBA00022676"/>
    </source>
</evidence>
<dbReference type="NCBIfam" id="TIGR01700">
    <property type="entry name" value="PNPH"/>
    <property type="match status" value="1"/>
</dbReference>
<evidence type="ECO:0000256" key="3">
    <source>
        <dbReference type="ARBA" id="ARBA00011233"/>
    </source>
</evidence>
<dbReference type="PIRSF" id="PIRSF000477">
    <property type="entry name" value="PurNPase"/>
    <property type="match status" value="1"/>
</dbReference>
<comment type="subunit">
    <text evidence="3">Homotrimer.</text>
</comment>
<dbReference type="Pfam" id="PF01048">
    <property type="entry name" value="PNP_UDP_1"/>
    <property type="match status" value="1"/>
</dbReference>
<proteinExistence type="inferred from homology"/>
<dbReference type="NCBIfam" id="TIGR01697">
    <property type="entry name" value="PNPH-PUNA-XAPA"/>
    <property type="match status" value="1"/>
</dbReference>
<evidence type="ECO:0000256" key="7">
    <source>
        <dbReference type="PIRNR" id="PIRNR000477"/>
    </source>
</evidence>
<accession>A0A841EMP0</accession>
<evidence type="ECO:0000313" key="10">
    <source>
        <dbReference type="Proteomes" id="UP000524404"/>
    </source>
</evidence>
<feature type="domain" description="Nucleoside phosphorylase" evidence="8">
    <location>
        <begin position="24"/>
        <end position="271"/>
    </location>
</feature>
<dbReference type="InterPro" id="IPR035994">
    <property type="entry name" value="Nucleoside_phosphorylase_sf"/>
</dbReference>
<dbReference type="InterPro" id="IPR000845">
    <property type="entry name" value="Nucleoside_phosphorylase_d"/>
</dbReference>
<sequence length="273" mass="30088">MYSQQITETTDFIKQQVPDFKPDFGIILGTGLGALVNEIEIFQSINYADIPNFPVSTVEFHQGKLIFGKIGDKNVICMQGRFHFYEGYSMKEVTFPVRVMQQLGVKELIVSNASGGMNPAFKVGDLMIIQDHISLFMPENPLTGKHIPSFGDRFPDMCDPYDLTLIEKAESIAKSLNISVQKGTYVMASGPQLETRAEYKLLRILGADAVGMSTVPEIIVAHQMGIKCFGMSIITDMGIPETLQKASLEKIIAAAAKSEPLMTKIISTLIKEA</sequence>
<name>A0A841EMP0_9BACT</name>
<evidence type="ECO:0000256" key="2">
    <source>
        <dbReference type="ARBA" id="ARBA00006751"/>
    </source>
</evidence>
<evidence type="ECO:0000259" key="8">
    <source>
        <dbReference type="Pfam" id="PF01048"/>
    </source>
</evidence>
<dbReference type="InterPro" id="IPR011270">
    <property type="entry name" value="Pur_Nuc_Pase_Ino/Guo-sp"/>
</dbReference>
<dbReference type="FunFam" id="3.40.50.1580:FF:000010">
    <property type="entry name" value="Purine nucleoside phosphorylase"/>
    <property type="match status" value="1"/>
</dbReference>
<dbReference type="GO" id="GO:0005737">
    <property type="term" value="C:cytoplasm"/>
    <property type="evidence" value="ECO:0007669"/>
    <property type="project" value="TreeGrafter"/>
</dbReference>
<reference evidence="9 10" key="1">
    <citation type="submission" date="2020-08" db="EMBL/GenBank/DDBJ databases">
        <title>Functional genomics of gut bacteria from endangered species of beetles.</title>
        <authorList>
            <person name="Carlos-Shanley C."/>
        </authorList>
    </citation>
    <scope>NUCLEOTIDE SEQUENCE [LARGE SCALE GENOMIC DNA]</scope>
    <source>
        <strain evidence="9 10">S00070</strain>
    </source>
</reference>
<dbReference type="AlphaFoldDB" id="A0A841EMP0"/>
<protein>
    <recommendedName>
        <fullName evidence="7">Purine nucleoside phosphorylase</fullName>
        <ecNumber evidence="7">2.4.2.1</ecNumber>
    </recommendedName>
    <alternativeName>
        <fullName evidence="7">Inosine-guanosine phosphorylase</fullName>
    </alternativeName>
</protein>
<dbReference type="InterPro" id="IPR011268">
    <property type="entry name" value="Purine_phosphorylase"/>
</dbReference>
<dbReference type="RefSeq" id="WP_184135505.1">
    <property type="nucleotide sequence ID" value="NZ_JACHKT010000024.1"/>
</dbReference>
<keyword evidence="10" id="KW-1185">Reference proteome</keyword>
<keyword evidence="5 7" id="KW-0328">Glycosyltransferase</keyword>
<evidence type="ECO:0000313" key="9">
    <source>
        <dbReference type="EMBL" id="MBB6004485.1"/>
    </source>
</evidence>
<gene>
    <name evidence="9" type="ORF">HNP25_003148</name>
</gene>
<dbReference type="CDD" id="cd09009">
    <property type="entry name" value="PNP-EcPNPII_like"/>
    <property type="match status" value="1"/>
</dbReference>
<comment type="caution">
    <text evidence="9">The sequence shown here is derived from an EMBL/GenBank/DDBJ whole genome shotgun (WGS) entry which is preliminary data.</text>
</comment>
<dbReference type="GO" id="GO:0004731">
    <property type="term" value="F:purine-nucleoside phosphorylase activity"/>
    <property type="evidence" value="ECO:0007669"/>
    <property type="project" value="UniProtKB-EC"/>
</dbReference>
<dbReference type="SUPFAM" id="SSF53167">
    <property type="entry name" value="Purine and uridine phosphorylases"/>
    <property type="match status" value="1"/>
</dbReference>
<organism evidence="9 10">
    <name type="scientific">Arcicella rosea</name>
    <dbReference type="NCBI Taxonomy" id="502909"/>
    <lineage>
        <taxon>Bacteria</taxon>
        <taxon>Pseudomonadati</taxon>
        <taxon>Bacteroidota</taxon>
        <taxon>Cytophagia</taxon>
        <taxon>Cytophagales</taxon>
        <taxon>Flectobacillaceae</taxon>
        <taxon>Arcicella</taxon>
    </lineage>
</organism>
<dbReference type="Gene3D" id="3.40.50.1580">
    <property type="entry name" value="Nucleoside phosphorylase domain"/>
    <property type="match status" value="1"/>
</dbReference>